<evidence type="ECO:0000313" key="1">
    <source>
        <dbReference type="EMBL" id="GBF80754.1"/>
    </source>
</evidence>
<evidence type="ECO:0000313" key="2">
    <source>
        <dbReference type="Proteomes" id="UP000287247"/>
    </source>
</evidence>
<dbReference type="RefSeq" id="WP_124970472.1">
    <property type="nucleotide sequence ID" value="NZ_BDQK01000013.1"/>
</dbReference>
<dbReference type="Proteomes" id="UP000287247">
    <property type="component" value="Unassembled WGS sequence"/>
</dbReference>
<dbReference type="OrthoDB" id="7069202at2"/>
<reference evidence="2" key="1">
    <citation type="submission" date="2017-05" db="EMBL/GenBank/DDBJ databases">
        <title>Physiological properties and genetic analysis related to exopolysaccharide production of fresh-water unicellular cyanobacterium Aphanothece sacrum, Suizenji Nori, that has been cultured as a food source in Japan.</title>
        <authorList>
            <person name="Kanesaki Y."/>
            <person name="Yoshikawa S."/>
            <person name="Ohki K."/>
        </authorList>
    </citation>
    <scope>NUCLEOTIDE SEQUENCE [LARGE SCALE GENOMIC DNA]</scope>
    <source>
        <strain evidence="2">FPU1</strain>
    </source>
</reference>
<gene>
    <name evidence="1" type="ORF">AsFPU1_2159</name>
</gene>
<sequence>MLFSVTGIYRDGQIQLSEQPPDLAEETQVIVTFISAKEIDLVSKGINREDAANLRANLTTFADDWNSPEMSIYDNYEQNRANLKAR</sequence>
<name>A0A401IHN1_APHSA</name>
<comment type="caution">
    <text evidence="1">The sequence shown here is derived from an EMBL/GenBank/DDBJ whole genome shotgun (WGS) entry which is preliminary data.</text>
</comment>
<protein>
    <submittedName>
        <fullName evidence="1">Notch homolog 2</fullName>
    </submittedName>
</protein>
<dbReference type="EMBL" id="BDQK01000013">
    <property type="protein sequence ID" value="GBF80754.1"/>
    <property type="molecule type" value="Genomic_DNA"/>
</dbReference>
<proteinExistence type="predicted"/>
<dbReference type="AlphaFoldDB" id="A0A401IHN1"/>
<organism evidence="1 2">
    <name type="scientific">Aphanothece sacrum FPU1</name>
    <dbReference type="NCBI Taxonomy" id="1920663"/>
    <lineage>
        <taxon>Bacteria</taxon>
        <taxon>Bacillati</taxon>
        <taxon>Cyanobacteriota</taxon>
        <taxon>Cyanophyceae</taxon>
        <taxon>Oscillatoriophycideae</taxon>
        <taxon>Chroococcales</taxon>
        <taxon>Aphanothecaceae</taxon>
        <taxon>Aphanothece</taxon>
    </lineage>
</organism>
<keyword evidence="2" id="KW-1185">Reference proteome</keyword>
<accession>A0A401IHN1</accession>